<dbReference type="Proteomes" id="UP001628179">
    <property type="component" value="Unassembled WGS sequence"/>
</dbReference>
<feature type="compositionally biased region" description="Basic and acidic residues" evidence="1">
    <location>
        <begin position="483"/>
        <end position="510"/>
    </location>
</feature>
<feature type="compositionally biased region" description="Acidic residues" evidence="1">
    <location>
        <begin position="15"/>
        <end position="24"/>
    </location>
</feature>
<feature type="compositionally biased region" description="Polar residues" evidence="1">
    <location>
        <begin position="359"/>
        <end position="394"/>
    </location>
</feature>
<feature type="region of interest" description="Disordered" evidence="1">
    <location>
        <begin position="1"/>
        <end position="40"/>
    </location>
</feature>
<sequence length="972" mass="104075">MEPPNKRSRFGPAPFDDDDSEADELNSRPEEVNARRDPGLRLERSRAFAAFKLKSAFERIFEKYEKDFTGIGDEIDLRTGEIVVNNGHIQSLKDAQMGGADDEENSEHTASEAGSPNEEARHLQGKADALPLIPPQAGSSPFFGRGWPAPAPLLGGHPRFSATMIPGQMQFGSFPMQYGAPAPASATDPAWSAPELPSPSPFLGNGVVCGETGTPLLKKARMSLAASLEHGGDEEDEILLKLSTASQNGEKNERVVIRKKLLLPRSPAGQLSAKKKKRPSITTPKRCHNAATQGKGQSTRKTPEEKPLSKRNRATPESGRTHLGASPTRLGRDSQIPARDIDPQLGPIPAEKDGLTDPIASSSGSTNHSRNQVKGKQGLITSATEAMRQGSSQDSETETNEVAAVSSRPSNQAIPVSDTSQPEELDVYLDLSWPEGKFTRKPRNQILRVELAARTPADIRSFQVLTPEMSNADSPRSPEIYIPEERRLEEAPIVSEAKDTSPHEPNRKLSPEVGGQARVAPVEVFSRNVVDPAYSFSDEDEPTLPSRKAQKPIKVTRARHQSPEAICQSMDAEVIGHGGELLPGEPLPDPDYSAPVGAGSPTLSAQLDDNVGSHVNDLGEPSTEGRDAPQALSSVAEGASDGTTSAPGNPQKTRKPKGKFLHEPGESVILQQDSELSPTTVPLGTNSETEEPSSSKRKRSPSNEAQQQGTRTRTASESSLTESKRYEGPQAPSDGQEVHNISPARRSRARVLEIPDSDPPISAGDLDRAPSPTLTDPSFKAQAAESTSIPKQPATSSKPPSTPVKKTTNRRRSKPSQPPPSTSAPPTAGTKQKQRRGVLSLVPDDGDDGDDEGADELSITPRSTYSLLRPPPDASATLLPFRTSPAAHHVRVSLLRTPSGRKRRNAAGGRALGDTSPLSSSSKEKVRSGTAGRGEGGEGEGEGELVQTPRGTMRRCGEGEFRCGRDFCFVCL</sequence>
<feature type="compositionally biased region" description="Acidic residues" evidence="1">
    <location>
        <begin position="844"/>
        <end position="855"/>
    </location>
</feature>
<name>A0ABQ0FZW6_9PEZI</name>
<evidence type="ECO:0000313" key="2">
    <source>
        <dbReference type="EMBL" id="GAB1311047.1"/>
    </source>
</evidence>
<evidence type="ECO:0000256" key="1">
    <source>
        <dbReference type="SAM" id="MobiDB-lite"/>
    </source>
</evidence>
<feature type="compositionally biased region" description="Polar residues" evidence="1">
    <location>
        <begin position="703"/>
        <end position="721"/>
    </location>
</feature>
<comment type="caution">
    <text evidence="2">The sequence shown here is derived from an EMBL/GenBank/DDBJ whole genome shotgun (WGS) entry which is preliminary data.</text>
</comment>
<dbReference type="InterPro" id="IPR009072">
    <property type="entry name" value="Histone-fold"/>
</dbReference>
<gene>
    <name evidence="2" type="ORF">MFIFM68171_01257</name>
</gene>
<feature type="compositionally biased region" description="Basic residues" evidence="1">
    <location>
        <begin position="548"/>
        <end position="560"/>
    </location>
</feature>
<accession>A0ABQ0FZW6</accession>
<dbReference type="RefSeq" id="XP_070912780.1">
    <property type="nucleotide sequence ID" value="XM_071056679.1"/>
</dbReference>
<feature type="compositionally biased region" description="Polar residues" evidence="1">
    <location>
        <begin position="290"/>
        <end position="300"/>
    </location>
</feature>
<dbReference type="InterPro" id="IPR018465">
    <property type="entry name" value="Scm3/HJURP"/>
</dbReference>
<protein>
    <submittedName>
        <fullName evidence="2">Uncharacterized protein</fullName>
    </submittedName>
</protein>
<feature type="region of interest" description="Disordered" evidence="1">
    <location>
        <begin position="94"/>
        <end position="122"/>
    </location>
</feature>
<organism evidence="2 3">
    <name type="scientific">Madurella fahalii</name>
    <dbReference type="NCBI Taxonomy" id="1157608"/>
    <lineage>
        <taxon>Eukaryota</taxon>
        <taxon>Fungi</taxon>
        <taxon>Dikarya</taxon>
        <taxon>Ascomycota</taxon>
        <taxon>Pezizomycotina</taxon>
        <taxon>Sordariomycetes</taxon>
        <taxon>Sordariomycetidae</taxon>
        <taxon>Sordariales</taxon>
        <taxon>Sordariales incertae sedis</taxon>
        <taxon>Madurella</taxon>
    </lineage>
</organism>
<feature type="region of interest" description="Disordered" evidence="1">
    <location>
        <begin position="266"/>
        <end position="421"/>
    </location>
</feature>
<feature type="compositionally biased region" description="Polar residues" evidence="1">
    <location>
        <begin position="669"/>
        <end position="687"/>
    </location>
</feature>
<feature type="compositionally biased region" description="Basic and acidic residues" evidence="1">
    <location>
        <begin position="25"/>
        <end position="40"/>
    </location>
</feature>
<dbReference type="PANTHER" id="PTHR15992">
    <property type="entry name" value="HOLLIDAY JUNCTION RECOGNITION PROTEIN"/>
    <property type="match status" value="1"/>
</dbReference>
<dbReference type="PANTHER" id="PTHR15992:SF5">
    <property type="entry name" value="HOLLIDAY JUNCTION RECOGNITION PROTEIN"/>
    <property type="match status" value="1"/>
</dbReference>
<proteinExistence type="predicted"/>
<reference evidence="2 3" key="1">
    <citation type="submission" date="2024-09" db="EMBL/GenBank/DDBJ databases">
        <title>Itraconazole resistance in Madurella fahalii resulting from another homologue of gene encoding cytochrome P450 14-alpha sterol demethylase (CYP51).</title>
        <authorList>
            <person name="Yoshioka I."/>
            <person name="Fahal A.H."/>
            <person name="Kaneko S."/>
            <person name="Yaguchi T."/>
        </authorList>
    </citation>
    <scope>NUCLEOTIDE SEQUENCE [LARGE SCALE GENOMIC DNA]</scope>
    <source>
        <strain evidence="2 3">IFM 68171</strain>
    </source>
</reference>
<evidence type="ECO:0000313" key="3">
    <source>
        <dbReference type="Proteomes" id="UP001628179"/>
    </source>
</evidence>
<feature type="compositionally biased region" description="Polar residues" evidence="1">
    <location>
        <begin position="784"/>
        <end position="799"/>
    </location>
</feature>
<dbReference type="Gene3D" id="1.10.20.10">
    <property type="entry name" value="Histone, subunit A"/>
    <property type="match status" value="1"/>
</dbReference>
<dbReference type="GeneID" id="98172002"/>
<feature type="compositionally biased region" description="Polar residues" evidence="1">
    <location>
        <begin position="641"/>
        <end position="651"/>
    </location>
</feature>
<keyword evidence="3" id="KW-1185">Reference proteome</keyword>
<dbReference type="Pfam" id="PF10384">
    <property type="entry name" value="Scm3"/>
    <property type="match status" value="1"/>
</dbReference>
<feature type="region of interest" description="Disordered" evidence="1">
    <location>
        <begin position="533"/>
        <end position="957"/>
    </location>
</feature>
<feature type="region of interest" description="Disordered" evidence="1">
    <location>
        <begin position="464"/>
        <end position="515"/>
    </location>
</feature>
<dbReference type="EMBL" id="BAAFSV010000001">
    <property type="protein sequence ID" value="GAB1311047.1"/>
    <property type="molecule type" value="Genomic_DNA"/>
</dbReference>
<feature type="compositionally biased region" description="Polar residues" evidence="1">
    <location>
        <begin position="407"/>
        <end position="420"/>
    </location>
</feature>